<dbReference type="SUPFAM" id="SSF103473">
    <property type="entry name" value="MFS general substrate transporter"/>
    <property type="match status" value="1"/>
</dbReference>
<dbReference type="AlphaFoldDB" id="A0A182IQF0"/>
<reference evidence="5" key="1">
    <citation type="submission" date="2022-08" db="UniProtKB">
        <authorList>
            <consortium name="EnsemblMetazoa"/>
        </authorList>
    </citation>
    <scope>IDENTIFICATION</scope>
    <source>
        <strain evidence="5">EBRO</strain>
    </source>
</reference>
<dbReference type="VEuPathDB" id="VectorBase:AATE003509"/>
<proteinExistence type="predicted"/>
<feature type="transmembrane region" description="Helical" evidence="3">
    <location>
        <begin position="543"/>
        <end position="565"/>
    </location>
</feature>
<organism evidence="5">
    <name type="scientific">Anopheles atroparvus</name>
    <name type="common">European mosquito</name>
    <dbReference type="NCBI Taxonomy" id="41427"/>
    <lineage>
        <taxon>Eukaryota</taxon>
        <taxon>Metazoa</taxon>
        <taxon>Ecdysozoa</taxon>
        <taxon>Arthropoda</taxon>
        <taxon>Hexapoda</taxon>
        <taxon>Insecta</taxon>
        <taxon>Pterygota</taxon>
        <taxon>Neoptera</taxon>
        <taxon>Endopterygota</taxon>
        <taxon>Diptera</taxon>
        <taxon>Nematocera</taxon>
        <taxon>Culicoidea</taxon>
        <taxon>Culicidae</taxon>
        <taxon>Anophelinae</taxon>
        <taxon>Anopheles</taxon>
    </lineage>
</organism>
<feature type="transmembrane region" description="Helical" evidence="3">
    <location>
        <begin position="189"/>
        <end position="207"/>
    </location>
</feature>
<dbReference type="GO" id="GO:0016020">
    <property type="term" value="C:membrane"/>
    <property type="evidence" value="ECO:0007669"/>
    <property type="project" value="UniProtKB-SubCell"/>
</dbReference>
<dbReference type="GO" id="GO:0008028">
    <property type="term" value="F:monocarboxylic acid transmembrane transporter activity"/>
    <property type="evidence" value="ECO:0007669"/>
    <property type="project" value="TreeGrafter"/>
</dbReference>
<evidence type="ECO:0000256" key="1">
    <source>
        <dbReference type="ARBA" id="ARBA00004141"/>
    </source>
</evidence>
<dbReference type="PANTHER" id="PTHR11360:SF163">
    <property type="entry name" value="MONOCARBOXYLATE TRANSPORTER 9-LIKE PROTEIN"/>
    <property type="match status" value="1"/>
</dbReference>
<evidence type="ECO:0000259" key="4">
    <source>
        <dbReference type="PROSITE" id="PS50850"/>
    </source>
</evidence>
<feature type="transmembrane region" description="Helical" evidence="3">
    <location>
        <begin position="517"/>
        <end position="537"/>
    </location>
</feature>
<feature type="transmembrane region" description="Helical" evidence="3">
    <location>
        <begin position="29"/>
        <end position="48"/>
    </location>
</feature>
<dbReference type="PROSITE" id="PS50850">
    <property type="entry name" value="MFS"/>
    <property type="match status" value="1"/>
</dbReference>
<dbReference type="STRING" id="41427.A0A182IQF0"/>
<dbReference type="FunFam" id="1.20.1250.20:FF:000437">
    <property type="entry name" value="Blast:Monocarboxylate transporter 4"/>
    <property type="match status" value="1"/>
</dbReference>
<feature type="region of interest" description="Disordered" evidence="2">
    <location>
        <begin position="310"/>
        <end position="335"/>
    </location>
</feature>
<sequence>MDKSPPAKRRSAAAMETIKAAKQVAPDGGWGWMATFGVSLVNLATRSIEPSFGLLFGDMLTDLQVGTTGAAIIISALDVMMNLSGLFVGPLLKEFSYRKVAIAGSLLCGLGLALTSPATSMAHILATYSVVNGIGVGLATSAAFVALNHYFAKKRGQAVGLSMAGTALGMLIMPQLVRLLLELYGFRGALLVLSGIALHATVGAMLLQPIKWHLKEEEVDIELVEAAPPMGIILEQEDDDNDSLPEIRSLLFPRRVGSERKQSDGGSIAPLATPATPSPLVINSGVGATPATGGISPSITIGLPKRPTFPRITSSVSVQNGGSTPGSGMRTRPSFPRIASTASMSMALRKRRESVVSQLSTMDFVGSGSCLHIHVDTGDADAEDADYQIIRRVNTHAGVSGLSSAARLPPRSPKRIETVKSELGLEMVKPKVSFLQRFTALMDVGLLRDGIYLNILFGLSIFYVAEMNFKMVTPFFMASLGFDKTETAFVLSISALTDIAARIIVPPIGDRLKLRKRYIFMVALIFVAISRSIVAHQRTYTEVMVWLSVTGFFRGVALANFTLCVSEYSSLEKLPAAFGWHMVGKAVFVIAFGPLIGAIRDWTDSYAICIHSQSFCIFLCIMAWSIELLVKRCRSKKIVAASPPV</sequence>
<dbReference type="Gene3D" id="1.20.1250.20">
    <property type="entry name" value="MFS general substrate transporter like domains"/>
    <property type="match status" value="2"/>
</dbReference>
<evidence type="ECO:0000313" key="5">
    <source>
        <dbReference type="EnsemblMetazoa" id="AATE003509-PA.1"/>
    </source>
</evidence>
<feature type="transmembrane region" description="Helical" evidence="3">
    <location>
        <begin position="100"/>
        <end position="119"/>
    </location>
</feature>
<keyword evidence="3" id="KW-0812">Transmembrane</keyword>
<feature type="transmembrane region" description="Helical" evidence="3">
    <location>
        <begin position="68"/>
        <end position="88"/>
    </location>
</feature>
<feature type="transmembrane region" description="Helical" evidence="3">
    <location>
        <begin position="577"/>
        <end position="599"/>
    </location>
</feature>
<dbReference type="InterPro" id="IPR020846">
    <property type="entry name" value="MFS_dom"/>
</dbReference>
<feature type="transmembrane region" description="Helical" evidence="3">
    <location>
        <begin position="446"/>
        <end position="465"/>
    </location>
</feature>
<comment type="subcellular location">
    <subcellularLocation>
        <location evidence="1">Membrane</location>
        <topology evidence="1">Multi-pass membrane protein</topology>
    </subcellularLocation>
</comment>
<dbReference type="Pfam" id="PF07690">
    <property type="entry name" value="MFS_1"/>
    <property type="match status" value="2"/>
</dbReference>
<dbReference type="InterPro" id="IPR036259">
    <property type="entry name" value="MFS_trans_sf"/>
</dbReference>
<name>A0A182IQF0_ANOAO</name>
<evidence type="ECO:0000256" key="3">
    <source>
        <dbReference type="SAM" id="Phobius"/>
    </source>
</evidence>
<keyword evidence="3" id="KW-0472">Membrane</keyword>
<dbReference type="InterPro" id="IPR050327">
    <property type="entry name" value="Proton-linked_MCT"/>
</dbReference>
<dbReference type="PANTHER" id="PTHR11360">
    <property type="entry name" value="MONOCARBOXYLATE TRANSPORTER"/>
    <property type="match status" value="1"/>
</dbReference>
<feature type="compositionally biased region" description="Polar residues" evidence="2">
    <location>
        <begin position="311"/>
        <end position="322"/>
    </location>
</feature>
<feature type="transmembrane region" description="Helical" evidence="3">
    <location>
        <begin position="485"/>
        <end position="505"/>
    </location>
</feature>
<dbReference type="FunFam" id="1.20.1250.20:FF:000434">
    <property type="entry name" value="Blast:Monocarboxylate transporter 4"/>
    <property type="match status" value="1"/>
</dbReference>
<feature type="transmembrane region" description="Helical" evidence="3">
    <location>
        <begin position="125"/>
        <end position="147"/>
    </location>
</feature>
<evidence type="ECO:0000256" key="2">
    <source>
        <dbReference type="SAM" id="MobiDB-lite"/>
    </source>
</evidence>
<accession>A0A182IQF0</accession>
<dbReference type="EnsemblMetazoa" id="AATE003509-RA">
    <property type="protein sequence ID" value="AATE003509-PA.1"/>
    <property type="gene ID" value="AATE003509"/>
</dbReference>
<keyword evidence="3" id="KW-1133">Transmembrane helix</keyword>
<feature type="region of interest" description="Disordered" evidence="2">
    <location>
        <begin position="255"/>
        <end position="274"/>
    </location>
</feature>
<feature type="transmembrane region" description="Helical" evidence="3">
    <location>
        <begin position="159"/>
        <end position="177"/>
    </location>
</feature>
<dbReference type="InterPro" id="IPR011701">
    <property type="entry name" value="MFS"/>
</dbReference>
<protein>
    <recommendedName>
        <fullName evidence="4">Major facilitator superfamily (MFS) profile domain-containing protein</fullName>
    </recommendedName>
</protein>
<feature type="domain" description="Major facilitator superfamily (MFS) profile" evidence="4">
    <location>
        <begin position="438"/>
        <end position="645"/>
    </location>
</feature>
<feature type="transmembrane region" description="Helical" evidence="3">
    <location>
        <begin position="605"/>
        <end position="630"/>
    </location>
</feature>